<evidence type="ECO:0008006" key="4">
    <source>
        <dbReference type="Google" id="ProtNLM"/>
    </source>
</evidence>
<dbReference type="Proteomes" id="UP000621266">
    <property type="component" value="Unassembled WGS sequence"/>
</dbReference>
<evidence type="ECO:0000313" key="2">
    <source>
        <dbReference type="EMBL" id="KAF4405084.1"/>
    </source>
</evidence>
<name>A0ABQ7F8A6_9ACTN</name>
<protein>
    <recommendedName>
        <fullName evidence="4">Excreted virulence factor EspC, type VII ESX diderm</fullName>
    </recommendedName>
</protein>
<keyword evidence="3" id="KW-1185">Reference proteome</keyword>
<reference evidence="2 3" key="1">
    <citation type="submission" date="2019-10" db="EMBL/GenBank/DDBJ databases">
        <title>Streptomyces tenebrisbrunneis sp.nov., an endogenous actinomycete isolated from of Lycium ruthenicum.</title>
        <authorList>
            <person name="Ma L."/>
        </authorList>
    </citation>
    <scope>NUCLEOTIDE SEQUENCE [LARGE SCALE GENOMIC DNA]</scope>
    <source>
        <strain evidence="2 3">TRM 66187</strain>
    </source>
</reference>
<accession>A0ABQ7F8A6</accession>
<sequence>MSFLRFAGDEVLEMAGTLETSGGRMKGASKEMAGTDSSHIGHSDLQSACDDFADSWDYGFGQLSKLTEGVSKFAKKAAEEFGKLDQKLAAELEKAKKGDKA</sequence>
<evidence type="ECO:0000256" key="1">
    <source>
        <dbReference type="SAM" id="MobiDB-lite"/>
    </source>
</evidence>
<organism evidence="2 3">
    <name type="scientific">Streptomyces lycii</name>
    <dbReference type="NCBI Taxonomy" id="2654337"/>
    <lineage>
        <taxon>Bacteria</taxon>
        <taxon>Bacillati</taxon>
        <taxon>Actinomycetota</taxon>
        <taxon>Actinomycetes</taxon>
        <taxon>Kitasatosporales</taxon>
        <taxon>Streptomycetaceae</taxon>
        <taxon>Streptomyces</taxon>
    </lineage>
</organism>
<gene>
    <name evidence="2" type="ORF">GCU69_32060</name>
</gene>
<dbReference type="EMBL" id="WHPN01000429">
    <property type="protein sequence ID" value="KAF4405084.1"/>
    <property type="molecule type" value="Genomic_DNA"/>
</dbReference>
<comment type="caution">
    <text evidence="2">The sequence shown here is derived from an EMBL/GenBank/DDBJ whole genome shotgun (WGS) entry which is preliminary data.</text>
</comment>
<evidence type="ECO:0000313" key="3">
    <source>
        <dbReference type="Proteomes" id="UP000621266"/>
    </source>
</evidence>
<dbReference type="RefSeq" id="WP_170315994.1">
    <property type="nucleotide sequence ID" value="NZ_WHPN01000429.1"/>
</dbReference>
<feature type="region of interest" description="Disordered" evidence="1">
    <location>
        <begin position="17"/>
        <end position="41"/>
    </location>
</feature>
<proteinExistence type="predicted"/>